<dbReference type="EMBL" id="JXDG01000035">
    <property type="protein sequence ID" value="KIH83580.1"/>
    <property type="molecule type" value="Genomic_DNA"/>
</dbReference>
<sequence length="41" mass="4623">MKSLESGREQHLRGISRTCVAEPSIRFRSYQAEAGVPFLQS</sequence>
<protein>
    <submittedName>
        <fullName evidence="1">Uncharacterized protein</fullName>
    </submittedName>
</protein>
<name>A0A0C2I9C5_9PSED</name>
<evidence type="ECO:0000313" key="1">
    <source>
        <dbReference type="EMBL" id="KIH83580.1"/>
    </source>
</evidence>
<evidence type="ECO:0000313" key="2">
    <source>
        <dbReference type="Proteomes" id="UP000031535"/>
    </source>
</evidence>
<dbReference type="PATRIC" id="fig|226910.6.peg.2696"/>
<accession>A0A0C2I9C5</accession>
<proteinExistence type="predicted"/>
<dbReference type="AlphaFoldDB" id="A0A0C2I9C5"/>
<comment type="caution">
    <text evidence="1">The sequence shown here is derived from an EMBL/GenBank/DDBJ whole genome shotgun (WGS) entry which is preliminary data.</text>
</comment>
<organism evidence="1 2">
    <name type="scientific">Pseudomonas batumici</name>
    <dbReference type="NCBI Taxonomy" id="226910"/>
    <lineage>
        <taxon>Bacteria</taxon>
        <taxon>Pseudomonadati</taxon>
        <taxon>Pseudomonadota</taxon>
        <taxon>Gammaproteobacteria</taxon>
        <taxon>Pseudomonadales</taxon>
        <taxon>Pseudomonadaceae</taxon>
        <taxon>Pseudomonas</taxon>
    </lineage>
</organism>
<reference evidence="1 2" key="1">
    <citation type="submission" date="2015-01" db="EMBL/GenBank/DDBJ databases">
        <title>Complete genome of Pseudomonas batumici UCM B-321 producer of the batumin antibiotic with strong antistaphilococcal and potential anticancer activity.</title>
        <authorList>
            <person name="Klochko V.V."/>
            <person name="Zelena L.B."/>
            <person name="Elena K.A."/>
            <person name="Reva O.N."/>
        </authorList>
    </citation>
    <scope>NUCLEOTIDE SEQUENCE [LARGE SCALE GENOMIC DNA]</scope>
    <source>
        <strain evidence="1 2">UCM B-321</strain>
    </source>
</reference>
<dbReference type="Proteomes" id="UP000031535">
    <property type="component" value="Unassembled WGS sequence"/>
</dbReference>
<keyword evidence="2" id="KW-1185">Reference proteome</keyword>
<dbReference type="STRING" id="226910.UCMB321_2706"/>
<gene>
    <name evidence="1" type="ORF">UCMB321_2706</name>
</gene>